<dbReference type="EMBL" id="LR798278">
    <property type="protein sequence ID" value="CAB5219889.1"/>
    <property type="molecule type" value="Genomic_DNA"/>
</dbReference>
<feature type="compositionally biased region" description="Basic and acidic residues" evidence="1">
    <location>
        <begin position="255"/>
        <end position="266"/>
    </location>
</feature>
<protein>
    <submittedName>
        <fullName evidence="2">Uncharacterized protein</fullName>
    </submittedName>
</protein>
<feature type="region of interest" description="Disordered" evidence="1">
    <location>
        <begin position="255"/>
        <end position="298"/>
    </location>
</feature>
<feature type="compositionally biased region" description="Basic and acidic residues" evidence="1">
    <location>
        <begin position="77"/>
        <end position="100"/>
    </location>
</feature>
<evidence type="ECO:0000256" key="1">
    <source>
        <dbReference type="SAM" id="MobiDB-lite"/>
    </source>
</evidence>
<proteinExistence type="predicted"/>
<gene>
    <name evidence="2" type="ORF">UFOVP239_2</name>
</gene>
<feature type="region of interest" description="Disordered" evidence="1">
    <location>
        <begin position="1"/>
        <end position="100"/>
    </location>
</feature>
<organism evidence="2">
    <name type="scientific">uncultured Caudovirales phage</name>
    <dbReference type="NCBI Taxonomy" id="2100421"/>
    <lineage>
        <taxon>Viruses</taxon>
        <taxon>Duplodnaviria</taxon>
        <taxon>Heunggongvirae</taxon>
        <taxon>Uroviricota</taxon>
        <taxon>Caudoviricetes</taxon>
        <taxon>Peduoviridae</taxon>
        <taxon>Maltschvirus</taxon>
        <taxon>Maltschvirus maltsch</taxon>
    </lineage>
</organism>
<name>A0A6J7WPI5_9CAUD</name>
<sequence length="333" mass="38099">MSDSKDKKDEIAVMEAQDGSATVDLPDGMLSDIDDADGGGAPEAKAEGGAVSDDDIDHPDDDDELRQAKRNRRRAKKDLIRKTNQEKDLRLGQLQRENEEFKRRLGQLERNTKAEQLTRIDKGIEDAQVRLEYAKMKLAEATHNQDGQAVVEAQTLWHNAQEEVKQLGQLRYQADQELKRQPNQQSQAQLPDPDVQRHATQWMMKNKWYNPAGADPDSRIAKKIDELMATQGWNPSDSDYWDELDSRLQKELPHRYNESNDGETRSVRRPRNVVGSAGREASAAYGGSNRTQFVLSPDRVKAMKEAGAWENPERKERMIKQFMNYDRQNGRRN</sequence>
<accession>A0A6J7WPI5</accession>
<reference evidence="2" key="1">
    <citation type="submission" date="2020-05" db="EMBL/GenBank/DDBJ databases">
        <authorList>
            <person name="Chiriac C."/>
            <person name="Salcher M."/>
            <person name="Ghai R."/>
            <person name="Kavagutti S V."/>
        </authorList>
    </citation>
    <scope>NUCLEOTIDE SEQUENCE</scope>
</reference>
<feature type="compositionally biased region" description="Basic and acidic residues" evidence="1">
    <location>
        <begin position="1"/>
        <end position="11"/>
    </location>
</feature>
<evidence type="ECO:0000313" key="2">
    <source>
        <dbReference type="EMBL" id="CAB5219889.1"/>
    </source>
</evidence>
<feature type="compositionally biased region" description="Acidic residues" evidence="1">
    <location>
        <begin position="52"/>
        <end position="64"/>
    </location>
</feature>